<name>A0A8H8YXX4_9PROT</name>
<accession>A0A8H8YXX4</accession>
<protein>
    <submittedName>
        <fullName evidence="1">Uncharacterized protein</fullName>
    </submittedName>
</protein>
<dbReference type="Proteomes" id="UP000601736">
    <property type="component" value="Unassembled WGS sequence"/>
</dbReference>
<gene>
    <name evidence="1" type="ORF">NMYAN_10043</name>
</gene>
<organism evidence="1 2">
    <name type="scientific">Nitrosomonas nitrosa</name>
    <dbReference type="NCBI Taxonomy" id="52442"/>
    <lineage>
        <taxon>Bacteria</taxon>
        <taxon>Pseudomonadati</taxon>
        <taxon>Pseudomonadota</taxon>
        <taxon>Betaproteobacteria</taxon>
        <taxon>Nitrosomonadales</taxon>
        <taxon>Nitrosomonadaceae</taxon>
        <taxon>Nitrosomonas</taxon>
    </lineage>
</organism>
<evidence type="ECO:0000313" key="1">
    <source>
        <dbReference type="EMBL" id="CAE6483129.1"/>
    </source>
</evidence>
<proteinExistence type="predicted"/>
<dbReference type="EMBL" id="CAJNAP010000001">
    <property type="protein sequence ID" value="CAE6483129.1"/>
    <property type="molecule type" value="Genomic_DNA"/>
</dbReference>
<sequence>MPILRGMQFIQILKNKFSRKSVNLPEKFLQNWTPFFGRFLRIYILKHQPVFGSLRGF</sequence>
<comment type="caution">
    <text evidence="1">The sequence shown here is derived from an EMBL/GenBank/DDBJ whole genome shotgun (WGS) entry which is preliminary data.</text>
</comment>
<dbReference type="AlphaFoldDB" id="A0A8H8YXX4"/>
<reference evidence="1" key="1">
    <citation type="submission" date="2021-02" db="EMBL/GenBank/DDBJ databases">
        <authorList>
            <person name="Han P."/>
        </authorList>
    </citation>
    <scope>NUCLEOTIDE SEQUENCE</scope>
    <source>
        <strain evidence="1">Nitrosomonas nitrosa 18-3D</strain>
    </source>
</reference>
<evidence type="ECO:0000313" key="2">
    <source>
        <dbReference type="Proteomes" id="UP000601736"/>
    </source>
</evidence>